<dbReference type="Pfam" id="PF05065">
    <property type="entry name" value="Phage_capsid"/>
    <property type="match status" value="1"/>
</dbReference>
<feature type="domain" description="Phage capsid-like C-terminal" evidence="3">
    <location>
        <begin position="99"/>
        <end position="370"/>
    </location>
</feature>
<protein>
    <submittedName>
        <fullName evidence="4">Phage capsid family protein</fullName>
    </submittedName>
</protein>
<comment type="caution">
    <text evidence="4">The sequence shown here is derived from an EMBL/GenBank/DDBJ whole genome shotgun (WGS) entry which is preliminary data.</text>
</comment>
<evidence type="ECO:0000259" key="3">
    <source>
        <dbReference type="Pfam" id="PF05065"/>
    </source>
</evidence>
<evidence type="ECO:0000313" key="4">
    <source>
        <dbReference type="EMBL" id="OPX47906.1"/>
    </source>
</evidence>
<dbReference type="Gene3D" id="3.30.2320.10">
    <property type="entry name" value="hypothetical protein PF0899 domain"/>
    <property type="match status" value="1"/>
</dbReference>
<keyword evidence="2" id="KW-0175">Coiled coil</keyword>
<dbReference type="SUPFAM" id="SSF56563">
    <property type="entry name" value="Major capsid protein gp5"/>
    <property type="match status" value="1"/>
</dbReference>
<dbReference type="OrthoDB" id="2043141at2"/>
<dbReference type="Proteomes" id="UP000191448">
    <property type="component" value="Unassembled WGS sequence"/>
</dbReference>
<comment type="subcellular location">
    <subcellularLocation>
        <location evidence="1">Virion</location>
    </subcellularLocation>
</comment>
<organism evidence="4 5">
    <name type="scientific">Clostridium thermobutyricum DSM 4928</name>
    <dbReference type="NCBI Taxonomy" id="1121339"/>
    <lineage>
        <taxon>Bacteria</taxon>
        <taxon>Bacillati</taxon>
        <taxon>Bacillota</taxon>
        <taxon>Clostridia</taxon>
        <taxon>Eubacteriales</taxon>
        <taxon>Clostridiaceae</taxon>
        <taxon>Clostridium</taxon>
    </lineage>
</organism>
<dbReference type="InterPro" id="IPR024455">
    <property type="entry name" value="Phage_capsid"/>
</dbReference>
<dbReference type="NCBIfam" id="TIGR01554">
    <property type="entry name" value="major_cap_HK97"/>
    <property type="match status" value="1"/>
</dbReference>
<gene>
    <name evidence="4" type="ORF">CLTHE_14770</name>
</gene>
<name>A0A1V4SWG7_9CLOT</name>
<dbReference type="EMBL" id="LTAY01000037">
    <property type="protein sequence ID" value="OPX47906.1"/>
    <property type="molecule type" value="Genomic_DNA"/>
</dbReference>
<proteinExistence type="predicted"/>
<evidence type="ECO:0000256" key="2">
    <source>
        <dbReference type="SAM" id="Coils"/>
    </source>
</evidence>
<dbReference type="InterPro" id="IPR054612">
    <property type="entry name" value="Phage_capsid-like_C"/>
</dbReference>
<evidence type="ECO:0000313" key="5">
    <source>
        <dbReference type="Proteomes" id="UP000191448"/>
    </source>
</evidence>
<sequence>MTIKNLDNTKIQNDELRNQLATALKENDETKVSEAMVRMAEAIEANILAEAKSEARSLINKEINDREILNKRGLNVLTTEERNYYSKVIEKRGFTDLDVTMPNTIFDRVFEDLVQNHPLLSKITFQNTTAVTEWIVRKSSVAAAWWGKLTDPVKKELEGAFGKVETKLYKLSAFMPVSKGMLDLGAQWLDKYVRTVLSESLSMALELGIVAGTGADQPIGMMKDLNGAVVQGVYPDKAPVTLTDLEPNTLGTNVMAPLTKNGTRAVPNVLLIVNPLDYWQKIFGATTFLTQNGTYVYGVLPIPGDIVQSVAVPQGKMIAGVAKDYFMGVGSNSEITASDEYKFLEDERTYLVKQYANGRPQDADSFIVFDISSLNSNGPSSKKTSNKQ</sequence>
<feature type="coiled-coil region" evidence="2">
    <location>
        <begin position="6"/>
        <end position="33"/>
    </location>
</feature>
<reference evidence="4 5" key="1">
    <citation type="submission" date="2016-02" db="EMBL/GenBank/DDBJ databases">
        <title>Genome sequence of Clostridium thermobutyricum DSM 4928.</title>
        <authorList>
            <person name="Poehlein A."/>
            <person name="Daniel R."/>
        </authorList>
    </citation>
    <scope>NUCLEOTIDE SEQUENCE [LARGE SCALE GENOMIC DNA]</scope>
    <source>
        <strain evidence="4 5">DSM 4928</strain>
    </source>
</reference>
<accession>A0A1V4SWG7</accession>
<dbReference type="Gene3D" id="3.30.2400.10">
    <property type="entry name" value="Major capsid protein gp5"/>
    <property type="match status" value="1"/>
</dbReference>
<evidence type="ECO:0000256" key="1">
    <source>
        <dbReference type="ARBA" id="ARBA00004328"/>
    </source>
</evidence>
<dbReference type="AlphaFoldDB" id="A0A1V4SWG7"/>